<accession>A0A0G1CDA6</accession>
<proteinExistence type="predicted"/>
<gene>
    <name evidence="2" type="ORF">UV12_C0006G0027</name>
</gene>
<dbReference type="Proteomes" id="UP000034704">
    <property type="component" value="Unassembled WGS sequence"/>
</dbReference>
<protein>
    <submittedName>
        <fullName evidence="2">Uncharacterized protein</fullName>
    </submittedName>
</protein>
<reference evidence="2 3" key="1">
    <citation type="journal article" date="2015" name="Nature">
        <title>rRNA introns, odd ribosomes, and small enigmatic genomes across a large radiation of phyla.</title>
        <authorList>
            <person name="Brown C.T."/>
            <person name="Hug L.A."/>
            <person name="Thomas B.C."/>
            <person name="Sharon I."/>
            <person name="Castelle C.J."/>
            <person name="Singh A."/>
            <person name="Wilkins M.J."/>
            <person name="Williams K.H."/>
            <person name="Banfield J.F."/>
        </authorList>
    </citation>
    <scope>NUCLEOTIDE SEQUENCE [LARGE SCALE GENOMIC DNA]</scope>
</reference>
<evidence type="ECO:0000313" key="3">
    <source>
        <dbReference type="Proteomes" id="UP000034704"/>
    </source>
</evidence>
<evidence type="ECO:0000256" key="1">
    <source>
        <dbReference type="SAM" id="Phobius"/>
    </source>
</evidence>
<sequence>MPQIYNPAKLMNKNSNKDFEGVFVLVILFGGSLLLWNYAGNLFLNVQNVLYLLTGIILGVSFLSVAVQHFKEKAHIKHITNEKNKIQKLAITALEEEHSLKNDSL</sequence>
<dbReference type="STRING" id="1618756.UV12_C0006G0027"/>
<keyword evidence="1" id="KW-0812">Transmembrane</keyword>
<organism evidence="2 3">
    <name type="scientific">Candidatus Nomurabacteria bacterium GW2011_GWC2_42_20</name>
    <dbReference type="NCBI Taxonomy" id="1618756"/>
    <lineage>
        <taxon>Bacteria</taxon>
        <taxon>Candidatus Nomuraibacteriota</taxon>
    </lineage>
</organism>
<name>A0A0G1CDA6_9BACT</name>
<dbReference type="AlphaFoldDB" id="A0A0G1CDA6"/>
<keyword evidence="1" id="KW-0472">Membrane</keyword>
<comment type="caution">
    <text evidence="2">The sequence shown here is derived from an EMBL/GenBank/DDBJ whole genome shotgun (WGS) entry which is preliminary data.</text>
</comment>
<keyword evidence="1" id="KW-1133">Transmembrane helix</keyword>
<evidence type="ECO:0000313" key="2">
    <source>
        <dbReference type="EMBL" id="KKS47603.1"/>
    </source>
</evidence>
<feature type="transmembrane region" description="Helical" evidence="1">
    <location>
        <begin position="50"/>
        <end position="67"/>
    </location>
</feature>
<feature type="transmembrane region" description="Helical" evidence="1">
    <location>
        <begin position="21"/>
        <end position="38"/>
    </location>
</feature>
<dbReference type="EMBL" id="LCDG01000006">
    <property type="protein sequence ID" value="KKS47603.1"/>
    <property type="molecule type" value="Genomic_DNA"/>
</dbReference>